<feature type="non-terminal residue" evidence="1">
    <location>
        <position position="1"/>
    </location>
</feature>
<evidence type="ECO:0008006" key="3">
    <source>
        <dbReference type="Google" id="ProtNLM"/>
    </source>
</evidence>
<dbReference type="InterPro" id="IPR028994">
    <property type="entry name" value="Integrin_alpha_N"/>
</dbReference>
<accession>A0A0F3GJY4</accession>
<dbReference type="AlphaFoldDB" id="A0A0F3GJY4"/>
<proteinExistence type="predicted"/>
<organism evidence="1 2">
    <name type="scientific">Candidatus Magnetobacterium bavaricum</name>
    <dbReference type="NCBI Taxonomy" id="29290"/>
    <lineage>
        <taxon>Bacteria</taxon>
        <taxon>Pseudomonadati</taxon>
        <taxon>Nitrospirota</taxon>
        <taxon>Thermodesulfovibrionia</taxon>
        <taxon>Thermodesulfovibrionales</taxon>
        <taxon>Candidatus Magnetobacteriaceae</taxon>
        <taxon>Candidatus Magnetobacterium</taxon>
    </lineage>
</organism>
<name>A0A0F3GJY4_9BACT</name>
<dbReference type="Proteomes" id="UP000033423">
    <property type="component" value="Unassembled WGS sequence"/>
</dbReference>
<sequence>WQLLTVADYNGDGKADALWQNTVNGDVYAWFMDGSKISDKGYVVNGMPSEWKNK</sequence>
<evidence type="ECO:0000313" key="1">
    <source>
        <dbReference type="EMBL" id="KJU82206.1"/>
    </source>
</evidence>
<reference evidence="1 2" key="1">
    <citation type="submission" date="2015-02" db="EMBL/GenBank/DDBJ databases">
        <title>Single-cell genomics of uncultivated deep-branching MTB reveals a conserved set of magnetosome genes.</title>
        <authorList>
            <person name="Kolinko S."/>
            <person name="Richter M."/>
            <person name="Glockner F.O."/>
            <person name="Brachmann A."/>
            <person name="Schuler D."/>
        </authorList>
    </citation>
    <scope>NUCLEOTIDE SEQUENCE [LARGE SCALE GENOMIC DNA]</scope>
    <source>
        <strain evidence="1">TM-1</strain>
    </source>
</reference>
<protein>
    <recommendedName>
        <fullName evidence="3">FG-GAP repeat-containing protein</fullName>
    </recommendedName>
</protein>
<dbReference type="EMBL" id="LACI01002401">
    <property type="protein sequence ID" value="KJU82206.1"/>
    <property type="molecule type" value="Genomic_DNA"/>
</dbReference>
<evidence type="ECO:0000313" key="2">
    <source>
        <dbReference type="Proteomes" id="UP000033423"/>
    </source>
</evidence>
<gene>
    <name evidence="1" type="ORF">MBAV_005602</name>
</gene>
<comment type="caution">
    <text evidence="1">The sequence shown here is derived from an EMBL/GenBank/DDBJ whole genome shotgun (WGS) entry which is preliminary data.</text>
</comment>
<dbReference type="SUPFAM" id="SSF69318">
    <property type="entry name" value="Integrin alpha N-terminal domain"/>
    <property type="match status" value="1"/>
</dbReference>
<keyword evidence="2" id="KW-1185">Reference proteome</keyword>